<protein>
    <recommendedName>
        <fullName evidence="6">Protein kinase domain-containing protein</fullName>
    </recommendedName>
</protein>
<dbReference type="InterPro" id="IPR000408">
    <property type="entry name" value="Reg_chr_condens"/>
</dbReference>
<dbReference type="PROSITE" id="PS00108">
    <property type="entry name" value="PROTEIN_KINASE_ST"/>
    <property type="match status" value="1"/>
</dbReference>
<dbReference type="EMBL" id="JAPFFF010000016">
    <property type="protein sequence ID" value="KAK8865263.1"/>
    <property type="molecule type" value="Genomic_DNA"/>
</dbReference>
<comment type="caution">
    <text evidence="7">The sequence shown here is derived from an EMBL/GenBank/DDBJ whole genome shotgun (WGS) entry which is preliminary data.</text>
</comment>
<feature type="coiled-coil region" evidence="5">
    <location>
        <begin position="375"/>
        <end position="464"/>
    </location>
</feature>
<dbReference type="InterPro" id="IPR017441">
    <property type="entry name" value="Protein_kinase_ATP_BS"/>
</dbReference>
<dbReference type="InterPro" id="IPR011009">
    <property type="entry name" value="Kinase-like_dom_sf"/>
</dbReference>
<reference evidence="7 8" key="1">
    <citation type="submission" date="2024-04" db="EMBL/GenBank/DDBJ databases">
        <title>Tritrichomonas musculus Genome.</title>
        <authorList>
            <person name="Alves-Ferreira E."/>
            <person name="Grigg M."/>
            <person name="Lorenzi H."/>
            <person name="Galac M."/>
        </authorList>
    </citation>
    <scope>NUCLEOTIDE SEQUENCE [LARGE SCALE GENOMIC DNA]</scope>
    <source>
        <strain evidence="7 8">EAF2021</strain>
    </source>
</reference>
<dbReference type="SUPFAM" id="SSF50985">
    <property type="entry name" value="RCC1/BLIP-II"/>
    <property type="match status" value="1"/>
</dbReference>
<sequence>MLIVGGRNEYNQLGENSNNTDFDGEPIISPAVTSHLDLSTLLSYSIYSSHLVWITKNKKAYAVGFNSGNKISSTIPTGKLDKCTEVKILDNEGRSCSFLSAVCGTYFTLYLISSQYNNKFNKLAFVYQGEDNGRPLFLNTGNLNPISLYGGRQNAAAINSDGSILILTANIYSSPLSLIKPIFLPNSEKAICIGCCDTFIIALSSSGHVYECKLTNGKISTFSEVIELRRFKFIDVSGAYTHCFAVTNDGRVFGRGSNLSGQLGIGPNIEKSDTFIEIKTFKGQKVIQASAGRFHSLFLTSEGKILGCGKNTAGSLLLTTGNSKNNFYLPTETSITADASYCFAGNSLSTVIKGKCIPPNLPNHRIVEIQSSKKVPSNDQEIENLKKKIDEIEKKKNDELQMKNQEIANLRKQNELQKKQIDELQIKQQEREKAGSSESKDQEIANLKKQIETQRKKIAELQLKISKKSFKKPSPVKQIPKELNIINVTELDKIKKIGKVGRGAMAKVFKVTREQVYAMKVIDSEFCSKEESGNETDLDIDFDKIKRFFQEYEIINQLNHANIVKTFGFCFGDKTHKPSILLEFCPYNLKKCVKSLNNEQRISIIIEISDAMKHVHEAGFIHRDLKLENILLDNEMHVKLSDFGISTLMVLDSETMNRTQMSGTLPFMAPELILGRTDYNEKVDIYAFGIVLYLILNNGEYPQISIGDVANGKIAKIPESVTSFSQGLIKKCWSFQASDRPSFDEIYQTLINNKSKIVSK</sequence>
<evidence type="ECO:0000313" key="8">
    <source>
        <dbReference type="Proteomes" id="UP001470230"/>
    </source>
</evidence>
<keyword evidence="1 4" id="KW-0547">Nucleotide-binding</keyword>
<dbReference type="SMART" id="SM00220">
    <property type="entry name" value="S_TKc"/>
    <property type="match status" value="1"/>
</dbReference>
<evidence type="ECO:0000259" key="6">
    <source>
        <dbReference type="PROSITE" id="PS50011"/>
    </source>
</evidence>
<dbReference type="PANTHER" id="PTHR23257:SF958">
    <property type="entry name" value="SERINE_THREONINE-PROTEIN KINASE WNK4"/>
    <property type="match status" value="1"/>
</dbReference>
<dbReference type="InterPro" id="IPR009091">
    <property type="entry name" value="RCC1/BLIP-II"/>
</dbReference>
<dbReference type="PANTHER" id="PTHR23257">
    <property type="entry name" value="SERINE-THREONINE PROTEIN KINASE"/>
    <property type="match status" value="1"/>
</dbReference>
<organism evidence="7 8">
    <name type="scientific">Tritrichomonas musculus</name>
    <dbReference type="NCBI Taxonomy" id="1915356"/>
    <lineage>
        <taxon>Eukaryota</taxon>
        <taxon>Metamonada</taxon>
        <taxon>Parabasalia</taxon>
        <taxon>Tritrichomonadida</taxon>
        <taxon>Tritrichomonadidae</taxon>
        <taxon>Tritrichomonas</taxon>
    </lineage>
</organism>
<dbReference type="Gene3D" id="2.130.10.30">
    <property type="entry name" value="Regulator of chromosome condensation 1/beta-lactamase-inhibitor protein II"/>
    <property type="match status" value="2"/>
</dbReference>
<dbReference type="InterPro" id="IPR050167">
    <property type="entry name" value="Ser_Thr_protein_kinase"/>
</dbReference>
<evidence type="ECO:0000256" key="2">
    <source>
        <dbReference type="ARBA" id="ARBA00022840"/>
    </source>
</evidence>
<proteinExistence type="predicted"/>
<dbReference type="Proteomes" id="UP001470230">
    <property type="component" value="Unassembled WGS sequence"/>
</dbReference>
<feature type="repeat" description="RCC1" evidence="3">
    <location>
        <begin position="250"/>
        <end position="302"/>
    </location>
</feature>
<dbReference type="Pfam" id="PF00415">
    <property type="entry name" value="RCC1"/>
    <property type="match status" value="1"/>
</dbReference>
<dbReference type="PROSITE" id="PS50012">
    <property type="entry name" value="RCC1_3"/>
    <property type="match status" value="1"/>
</dbReference>
<dbReference type="Gene3D" id="1.10.510.10">
    <property type="entry name" value="Transferase(Phosphotransferase) domain 1"/>
    <property type="match status" value="1"/>
</dbReference>
<dbReference type="InterPro" id="IPR008271">
    <property type="entry name" value="Ser/Thr_kinase_AS"/>
</dbReference>
<evidence type="ECO:0000256" key="1">
    <source>
        <dbReference type="ARBA" id="ARBA00022741"/>
    </source>
</evidence>
<keyword evidence="5" id="KW-0175">Coiled coil</keyword>
<evidence type="ECO:0000313" key="7">
    <source>
        <dbReference type="EMBL" id="KAK8865263.1"/>
    </source>
</evidence>
<dbReference type="Pfam" id="PF00069">
    <property type="entry name" value="Pkinase"/>
    <property type="match status" value="1"/>
</dbReference>
<gene>
    <name evidence="7" type="ORF">M9Y10_010801</name>
</gene>
<accession>A0ABR2ILW0</accession>
<evidence type="ECO:0000256" key="4">
    <source>
        <dbReference type="PROSITE-ProRule" id="PRU10141"/>
    </source>
</evidence>
<name>A0ABR2ILW0_9EUKA</name>
<keyword evidence="8" id="KW-1185">Reference proteome</keyword>
<evidence type="ECO:0000256" key="5">
    <source>
        <dbReference type="SAM" id="Coils"/>
    </source>
</evidence>
<dbReference type="SUPFAM" id="SSF56112">
    <property type="entry name" value="Protein kinase-like (PK-like)"/>
    <property type="match status" value="1"/>
</dbReference>
<feature type="domain" description="Protein kinase" evidence="6">
    <location>
        <begin position="494"/>
        <end position="750"/>
    </location>
</feature>
<evidence type="ECO:0000256" key="3">
    <source>
        <dbReference type="PROSITE-ProRule" id="PRU00235"/>
    </source>
</evidence>
<dbReference type="PROSITE" id="PS00107">
    <property type="entry name" value="PROTEIN_KINASE_ATP"/>
    <property type="match status" value="1"/>
</dbReference>
<dbReference type="InterPro" id="IPR000719">
    <property type="entry name" value="Prot_kinase_dom"/>
</dbReference>
<keyword evidence="2 4" id="KW-0067">ATP-binding</keyword>
<feature type="binding site" evidence="4">
    <location>
        <position position="520"/>
    </location>
    <ligand>
        <name>ATP</name>
        <dbReference type="ChEBI" id="CHEBI:30616"/>
    </ligand>
</feature>
<dbReference type="PROSITE" id="PS00626">
    <property type="entry name" value="RCC1_2"/>
    <property type="match status" value="1"/>
</dbReference>
<dbReference type="PROSITE" id="PS50011">
    <property type="entry name" value="PROTEIN_KINASE_DOM"/>
    <property type="match status" value="1"/>
</dbReference>